<protein>
    <submittedName>
        <fullName evidence="1">(northern house mosquito) hypothetical protein</fullName>
    </submittedName>
</protein>
<proteinExistence type="predicted"/>
<name>A0A8D8A1T5_CULPI</name>
<dbReference type="AlphaFoldDB" id="A0A8D8A1T5"/>
<reference evidence="1" key="1">
    <citation type="submission" date="2021-05" db="EMBL/GenBank/DDBJ databases">
        <authorList>
            <person name="Alioto T."/>
            <person name="Alioto T."/>
            <person name="Gomez Garrido J."/>
        </authorList>
    </citation>
    <scope>NUCLEOTIDE SEQUENCE</scope>
</reference>
<dbReference type="EMBL" id="HBUE01011686">
    <property type="protein sequence ID" value="CAG6448726.1"/>
    <property type="molecule type" value="Transcribed_RNA"/>
</dbReference>
<accession>A0A8D8A1T5</accession>
<sequence>MACRSLQNFIVVLKQKVYLFPFLSISKTIAFGGSPPRTFATPNTSIHFIFSFFCCCFSHSRSSSFLSWRLLWRNESGQVRASQDVRTPVHIYRSAAHKFHTGVSLVCDCLLERMLSK</sequence>
<organism evidence="1">
    <name type="scientific">Culex pipiens</name>
    <name type="common">House mosquito</name>
    <dbReference type="NCBI Taxonomy" id="7175"/>
    <lineage>
        <taxon>Eukaryota</taxon>
        <taxon>Metazoa</taxon>
        <taxon>Ecdysozoa</taxon>
        <taxon>Arthropoda</taxon>
        <taxon>Hexapoda</taxon>
        <taxon>Insecta</taxon>
        <taxon>Pterygota</taxon>
        <taxon>Neoptera</taxon>
        <taxon>Endopterygota</taxon>
        <taxon>Diptera</taxon>
        <taxon>Nematocera</taxon>
        <taxon>Culicoidea</taxon>
        <taxon>Culicidae</taxon>
        <taxon>Culicinae</taxon>
        <taxon>Culicini</taxon>
        <taxon>Culex</taxon>
        <taxon>Culex</taxon>
    </lineage>
</organism>
<evidence type="ECO:0000313" key="1">
    <source>
        <dbReference type="EMBL" id="CAG6448726.1"/>
    </source>
</evidence>